<dbReference type="RefSeq" id="WP_129836826.1">
    <property type="nucleotide sequence ID" value="NZ_CP035704.1"/>
</dbReference>
<gene>
    <name evidence="2" type="ORF">ELE36_11305</name>
</gene>
<sequence>MRISVVSVKTKCNGFSLIEIMVGLFLGLIIVQGLLVLFSATSRAVGRQAVMTRLQENGRNALELITGDIRLSANMPCGSNVRPIVFTDSLAQHIPGLADSADPTSSQSAAIAYALPGKVFIRGNTCKSAGCAPEIDAIQDLPKAGLAVGNKVIGTDVLTLMHLQGNGWETNTEKLRQICDAKGKLDSIVMESKEKNSIIDVFKSSRIALLANCTAGEIFEVEFRHDTLKLSQGKFGLPNCLETQPELRLFDLDTKLQGTVFYLQIVADKNHPNEGIAALMRRSNGTIKEMVRGVERLDFRYSLYDAKGIAYWLSAGEVNQAKTQNGTQLLCKISSENTPKACDWSDISAVEVSMLVNTMEEQPSDSSSHQWEYQYSVDDDQIHSPGIAMPVTGLPGKNMSRREFRSVIALRH</sequence>
<evidence type="ECO:0000313" key="2">
    <source>
        <dbReference type="EMBL" id="QBB72669.1"/>
    </source>
</evidence>
<evidence type="ECO:0000313" key="3">
    <source>
        <dbReference type="Proteomes" id="UP000291562"/>
    </source>
</evidence>
<keyword evidence="1" id="KW-0472">Membrane</keyword>
<reference evidence="2 3" key="1">
    <citation type="submission" date="2019-01" db="EMBL/GenBank/DDBJ databases">
        <title>Pseudolysobacter antarctica gen. nov., sp. nov., isolated from Fildes Peninsula, Antarctica.</title>
        <authorList>
            <person name="Wei Z."/>
            <person name="Peng F."/>
        </authorList>
    </citation>
    <scope>NUCLEOTIDE SEQUENCE [LARGE SCALE GENOMIC DNA]</scope>
    <source>
        <strain evidence="2 3">AQ6-296</strain>
    </source>
</reference>
<protein>
    <recommendedName>
        <fullName evidence="4">Prepilin-type N-terminal cleavage/methylation domain-containing protein</fullName>
    </recommendedName>
</protein>
<organism evidence="2 3">
    <name type="scientific">Pseudolysobacter antarcticus</name>
    <dbReference type="NCBI Taxonomy" id="2511995"/>
    <lineage>
        <taxon>Bacteria</taxon>
        <taxon>Pseudomonadati</taxon>
        <taxon>Pseudomonadota</taxon>
        <taxon>Gammaproteobacteria</taxon>
        <taxon>Lysobacterales</taxon>
        <taxon>Rhodanobacteraceae</taxon>
        <taxon>Pseudolysobacter</taxon>
    </lineage>
</organism>
<dbReference type="Pfam" id="PF07963">
    <property type="entry name" value="N_methyl"/>
    <property type="match status" value="1"/>
</dbReference>
<name>A0A411HQ88_9GAMM</name>
<proteinExistence type="predicted"/>
<feature type="transmembrane region" description="Helical" evidence="1">
    <location>
        <begin position="12"/>
        <end position="38"/>
    </location>
</feature>
<dbReference type="AlphaFoldDB" id="A0A411HQ88"/>
<keyword evidence="1" id="KW-1133">Transmembrane helix</keyword>
<keyword evidence="1" id="KW-0812">Transmembrane</keyword>
<dbReference type="GO" id="GO:0043683">
    <property type="term" value="P:type IV pilus assembly"/>
    <property type="evidence" value="ECO:0007669"/>
    <property type="project" value="InterPro"/>
</dbReference>
<dbReference type="EMBL" id="CP035704">
    <property type="protein sequence ID" value="QBB72669.1"/>
    <property type="molecule type" value="Genomic_DNA"/>
</dbReference>
<keyword evidence="3" id="KW-1185">Reference proteome</keyword>
<dbReference type="InterPro" id="IPR012902">
    <property type="entry name" value="N_methyl_site"/>
</dbReference>
<accession>A0A411HQ88</accession>
<evidence type="ECO:0000256" key="1">
    <source>
        <dbReference type="SAM" id="Phobius"/>
    </source>
</evidence>
<dbReference type="Proteomes" id="UP000291562">
    <property type="component" value="Chromosome"/>
</dbReference>
<dbReference type="KEGG" id="xbc:ELE36_11305"/>
<dbReference type="OrthoDB" id="5296662at2"/>
<dbReference type="InterPro" id="IPR032092">
    <property type="entry name" value="PilW"/>
</dbReference>
<evidence type="ECO:0008006" key="4">
    <source>
        <dbReference type="Google" id="ProtNLM"/>
    </source>
</evidence>
<dbReference type="Pfam" id="PF16074">
    <property type="entry name" value="PilW"/>
    <property type="match status" value="1"/>
</dbReference>